<sequence length="85" mass="9766">MRIEWNQKAFKDVRYGRTSDIISELEGHAERIADDASAMARARTRWVHGRHGTSPGRWRASVVTADYKAQRDNARNNTILRALDN</sequence>
<dbReference type="EMBL" id="FNLM01000016">
    <property type="protein sequence ID" value="SDT85179.1"/>
    <property type="molecule type" value="Genomic_DNA"/>
</dbReference>
<evidence type="ECO:0000313" key="1">
    <source>
        <dbReference type="EMBL" id="SDT85179.1"/>
    </source>
</evidence>
<evidence type="ECO:0000313" key="2">
    <source>
        <dbReference type="Proteomes" id="UP000183180"/>
    </source>
</evidence>
<accession>A0A1H2DQP0</accession>
<organism evidence="1 2">
    <name type="scientific">Gordonia westfalica</name>
    <dbReference type="NCBI Taxonomy" id="158898"/>
    <lineage>
        <taxon>Bacteria</taxon>
        <taxon>Bacillati</taxon>
        <taxon>Actinomycetota</taxon>
        <taxon>Actinomycetes</taxon>
        <taxon>Mycobacteriales</taxon>
        <taxon>Gordoniaceae</taxon>
        <taxon>Gordonia</taxon>
    </lineage>
</organism>
<reference evidence="1 2" key="1">
    <citation type="submission" date="2016-10" db="EMBL/GenBank/DDBJ databases">
        <authorList>
            <person name="de Groot N.N."/>
        </authorList>
    </citation>
    <scope>NUCLEOTIDE SEQUENCE [LARGE SCALE GENOMIC DNA]</scope>
    <source>
        <strain evidence="1 2">DSM 44215</strain>
    </source>
</reference>
<dbReference type="OrthoDB" id="4423416at2"/>
<proteinExistence type="predicted"/>
<dbReference type="RefSeq" id="WP_074848219.1">
    <property type="nucleotide sequence ID" value="NZ_FNLM01000016.1"/>
</dbReference>
<name>A0A1H2DQP0_9ACTN</name>
<dbReference type="Proteomes" id="UP000183180">
    <property type="component" value="Unassembled WGS sequence"/>
</dbReference>
<gene>
    <name evidence="1" type="ORF">SAMN04488548_11611</name>
</gene>
<dbReference type="AlphaFoldDB" id="A0A1H2DQP0"/>
<protein>
    <submittedName>
        <fullName evidence="1">Uncharacterized protein</fullName>
    </submittedName>
</protein>
<dbReference type="STRING" id="158898.SAMN04488548_11611"/>